<dbReference type="InterPro" id="IPR016181">
    <property type="entry name" value="Acyl_CoA_acyltransferase"/>
</dbReference>
<proteinExistence type="predicted"/>
<dbReference type="Pfam" id="PF00583">
    <property type="entry name" value="Acetyltransf_1"/>
    <property type="match status" value="1"/>
</dbReference>
<dbReference type="Gene3D" id="3.40.630.30">
    <property type="match status" value="1"/>
</dbReference>
<gene>
    <name evidence="2" type="ORF">HL667_06240</name>
</gene>
<keyword evidence="3" id="KW-1185">Reference proteome</keyword>
<sequence length="141" mass="16185">MIRIRKVDGQRHRRVLADLHDETFGDTAPQIDTSYGDFWIAYDEATPVGFCQMVQSTLAPNVGYHKRAGVLASHRGQGLQLRFLKVREAYAKRRGWTRVISDTAFHNISSSNNLIRAGYRLFEPPLRWAFATGLYWTKDIT</sequence>
<comment type="caution">
    <text evidence="2">The sequence shown here is derived from an EMBL/GenBank/DDBJ whole genome shotgun (WGS) entry which is preliminary data.</text>
</comment>
<dbReference type="EMBL" id="JABFDN010000001">
    <property type="protein sequence ID" value="NPU64591.1"/>
    <property type="molecule type" value="Genomic_DNA"/>
</dbReference>
<dbReference type="Proteomes" id="UP000886476">
    <property type="component" value="Unassembled WGS sequence"/>
</dbReference>
<evidence type="ECO:0000313" key="2">
    <source>
        <dbReference type="EMBL" id="NPU64591.1"/>
    </source>
</evidence>
<protein>
    <submittedName>
        <fullName evidence="2">GNAT family N-acetyltransferase</fullName>
    </submittedName>
</protein>
<dbReference type="InterPro" id="IPR000182">
    <property type="entry name" value="GNAT_dom"/>
</dbReference>
<accession>A0ABX2C8J9</accession>
<dbReference type="CDD" id="cd04301">
    <property type="entry name" value="NAT_SF"/>
    <property type="match status" value="1"/>
</dbReference>
<evidence type="ECO:0000259" key="1">
    <source>
        <dbReference type="PROSITE" id="PS51186"/>
    </source>
</evidence>
<dbReference type="RefSeq" id="WP_172109625.1">
    <property type="nucleotide sequence ID" value="NZ_JABFDN010000001.1"/>
</dbReference>
<feature type="domain" description="N-acetyltransferase" evidence="1">
    <location>
        <begin position="2"/>
        <end position="141"/>
    </location>
</feature>
<dbReference type="PROSITE" id="PS51186">
    <property type="entry name" value="GNAT"/>
    <property type="match status" value="1"/>
</dbReference>
<organism evidence="2 3">
    <name type="scientific">Bradyrhizobium aeschynomenes</name>
    <dbReference type="NCBI Taxonomy" id="2734909"/>
    <lineage>
        <taxon>Bacteria</taxon>
        <taxon>Pseudomonadati</taxon>
        <taxon>Pseudomonadota</taxon>
        <taxon>Alphaproteobacteria</taxon>
        <taxon>Hyphomicrobiales</taxon>
        <taxon>Nitrobacteraceae</taxon>
        <taxon>Bradyrhizobium</taxon>
    </lineage>
</organism>
<name>A0ABX2C8J9_9BRAD</name>
<evidence type="ECO:0000313" key="3">
    <source>
        <dbReference type="Proteomes" id="UP000886476"/>
    </source>
</evidence>
<reference evidence="2" key="1">
    <citation type="submission" date="2020-05" db="EMBL/GenBank/DDBJ databases">
        <title>Nod-independent and nitrogen-fixing Bradyrhizobium aeschynomene sp. nov. isolated from nodules of Aeschynomene indica.</title>
        <authorList>
            <person name="Zhang Z."/>
        </authorList>
    </citation>
    <scope>NUCLEOTIDE SEQUENCE</scope>
    <source>
        <strain evidence="2">83012</strain>
    </source>
</reference>
<dbReference type="SUPFAM" id="SSF55729">
    <property type="entry name" value="Acyl-CoA N-acyltransferases (Nat)"/>
    <property type="match status" value="1"/>
</dbReference>